<organism evidence="2 3">
    <name type="scientific">Kibdelosporangium aridum</name>
    <dbReference type="NCBI Taxonomy" id="2030"/>
    <lineage>
        <taxon>Bacteria</taxon>
        <taxon>Bacillati</taxon>
        <taxon>Actinomycetota</taxon>
        <taxon>Actinomycetes</taxon>
        <taxon>Pseudonocardiales</taxon>
        <taxon>Pseudonocardiaceae</taxon>
        <taxon>Kibdelosporangium</taxon>
    </lineage>
</organism>
<proteinExistence type="predicted"/>
<feature type="transmembrane region" description="Helical" evidence="1">
    <location>
        <begin position="26"/>
        <end position="45"/>
    </location>
</feature>
<feature type="transmembrane region" description="Helical" evidence="1">
    <location>
        <begin position="89"/>
        <end position="109"/>
    </location>
</feature>
<feature type="transmembrane region" description="Helical" evidence="1">
    <location>
        <begin position="121"/>
        <end position="139"/>
    </location>
</feature>
<gene>
    <name evidence="2" type="ORF">SAMN05661093_07736</name>
</gene>
<dbReference type="RefSeq" id="WP_143446882.1">
    <property type="nucleotide sequence ID" value="NZ_FWXV01000008.1"/>
</dbReference>
<dbReference type="Proteomes" id="UP000192674">
    <property type="component" value="Unassembled WGS sequence"/>
</dbReference>
<feature type="transmembrane region" description="Helical" evidence="1">
    <location>
        <begin position="52"/>
        <end position="69"/>
    </location>
</feature>
<feature type="transmembrane region" description="Helical" evidence="1">
    <location>
        <begin position="192"/>
        <end position="214"/>
    </location>
</feature>
<dbReference type="EMBL" id="FWXV01000008">
    <property type="protein sequence ID" value="SMD22955.1"/>
    <property type="molecule type" value="Genomic_DNA"/>
</dbReference>
<keyword evidence="1" id="KW-0472">Membrane</keyword>
<reference evidence="2 3" key="1">
    <citation type="submission" date="2017-04" db="EMBL/GenBank/DDBJ databases">
        <authorList>
            <person name="Afonso C.L."/>
            <person name="Miller P.J."/>
            <person name="Scott M.A."/>
            <person name="Spackman E."/>
            <person name="Goraichik I."/>
            <person name="Dimitrov K.M."/>
            <person name="Suarez D.L."/>
            <person name="Swayne D.E."/>
        </authorList>
    </citation>
    <scope>NUCLEOTIDE SEQUENCE [LARGE SCALE GENOMIC DNA]</scope>
    <source>
        <strain evidence="2 3">DSM 43828</strain>
    </source>
</reference>
<evidence type="ECO:0000313" key="3">
    <source>
        <dbReference type="Proteomes" id="UP000192674"/>
    </source>
</evidence>
<evidence type="ECO:0000313" key="2">
    <source>
        <dbReference type="EMBL" id="SMD22955.1"/>
    </source>
</evidence>
<keyword evidence="1" id="KW-0812">Transmembrane</keyword>
<keyword evidence="1" id="KW-1133">Transmembrane helix</keyword>
<dbReference type="OrthoDB" id="4571541at2"/>
<accession>A0A1Y5Y425</accession>
<protein>
    <submittedName>
        <fullName evidence="2">Uncharacterized protein</fullName>
    </submittedName>
</protein>
<dbReference type="AlphaFoldDB" id="A0A1Y5Y425"/>
<keyword evidence="3" id="KW-1185">Reference proteome</keyword>
<feature type="transmembrane region" description="Helical" evidence="1">
    <location>
        <begin position="151"/>
        <end position="180"/>
    </location>
</feature>
<name>A0A1Y5Y425_KIBAR</name>
<sequence>MTRIAWIVLVGQLVAAIGSGLQWLAAPQYLPPGLIYIAGAIVILLLERRSRWASMGAVAMSAWIFYGGLNSGSLTRGLSSTKDIVAVGNWVMVAGLVVSVIAAVVAMTVTRSSEPQVGQRTAVTVTSSGLLVYAVGNAWMGGWDLSRPGPIPFAVLALLVALVRYRFMVMISIVMSIAFLEGTVSRLSSVGFGSAALMMAGLVMALVAGVVAVVPQRTAQPASG</sequence>
<evidence type="ECO:0000256" key="1">
    <source>
        <dbReference type="SAM" id="Phobius"/>
    </source>
</evidence>